<dbReference type="Pfam" id="PF09992">
    <property type="entry name" value="NAGPA"/>
    <property type="match status" value="1"/>
</dbReference>
<accession>A0ABR9VQE7</accession>
<comment type="caution">
    <text evidence="2">The sequence shown here is derived from an EMBL/GenBank/DDBJ whole genome shotgun (WGS) entry which is preliminary data.</text>
</comment>
<sequence>MALGDLLKMVNWTRNWLSFSRLFLLTLVVMLGLKLLLASPVVAQSPPGFTQQGNQISIDGKSYPVAWGQWQEGGQVRTGLGDTGAMQFLGLDLLDNANPNQQPVQWFSGDRQTLNARFVAPNRYLDVTPLLQPLGTVQPQGNTLIMPNTNAQILTVRDGRQPWGERVVLELSRPAFWQVSQAKEEAVLTINASSTIGGQGNANAPGLQAIDQDDLGGKTSGGQQIRYRLERLGPSSKVHFQLPVGYKLQVSTLTAPLRLVIDARADAPPVKTINWAEGVTWQQRFVNIAGGQFPVTTVTVNPRSPAISLRPLMANPTMAQGTAPLVTIARDQQAAVAINAGFFNRNNQLPLGAVWSQQNWRSGPILNRGAIAWNDQGQTTFGRLSLSESITTASGQRLTANYLNSGYVQRGIARYTPAWGPTYVSLSDNEQVYVVQNNQVTAQYPLPKAGQQQMPIPSDGYLIIDRGNQIPAGVLAVGTTINVNGRSTPEAFNAFPHGMGAGPLLIDQGRIVLNPAGEGFSSAFQQQRASRSAIAVDRNGNIMLVASHNRVGGAGASLGEFAQILQQLGAMNALNLDGGSSTSLALGGQLLDRSPVTAARVSNAIGVFVR</sequence>
<keyword evidence="2" id="KW-0326">Glycosidase</keyword>
<evidence type="ECO:0000313" key="2">
    <source>
        <dbReference type="EMBL" id="MBE9252471.1"/>
    </source>
</evidence>
<dbReference type="EMBL" id="JADEVV010000002">
    <property type="protein sequence ID" value="MBE9252471.1"/>
    <property type="molecule type" value="Genomic_DNA"/>
</dbReference>
<evidence type="ECO:0000313" key="3">
    <source>
        <dbReference type="Proteomes" id="UP000658720"/>
    </source>
</evidence>
<dbReference type="PANTHER" id="PTHR40446:SF2">
    <property type="entry name" value="N-ACETYLGLUCOSAMINE-1-PHOSPHODIESTER ALPHA-N-ACETYLGLUCOSAMINIDASE"/>
    <property type="match status" value="1"/>
</dbReference>
<organism evidence="2 3">
    <name type="scientific">Synechocystis salina LEGE 00031</name>
    <dbReference type="NCBI Taxonomy" id="1828736"/>
    <lineage>
        <taxon>Bacteria</taxon>
        <taxon>Bacillati</taxon>
        <taxon>Cyanobacteriota</taxon>
        <taxon>Cyanophyceae</taxon>
        <taxon>Synechococcales</taxon>
        <taxon>Merismopediaceae</taxon>
        <taxon>Synechocystis</taxon>
    </lineage>
</organism>
<gene>
    <name evidence="2" type="ORF">IQ217_01100</name>
</gene>
<reference evidence="2 3" key="1">
    <citation type="submission" date="2020-10" db="EMBL/GenBank/DDBJ databases">
        <authorList>
            <person name="Castelo-Branco R."/>
            <person name="Eusebio N."/>
            <person name="Adriana R."/>
            <person name="Vieira A."/>
            <person name="Brugerolle De Fraissinette N."/>
            <person name="Rezende De Castro R."/>
            <person name="Schneider M.P."/>
            <person name="Vasconcelos V."/>
            <person name="Leao P.N."/>
        </authorList>
    </citation>
    <scope>NUCLEOTIDE SEQUENCE [LARGE SCALE GENOMIC DNA]</scope>
    <source>
        <strain evidence="2 3">LEGE 00031</strain>
    </source>
</reference>
<keyword evidence="3" id="KW-1185">Reference proteome</keyword>
<proteinExistence type="predicted"/>
<evidence type="ECO:0000259" key="1">
    <source>
        <dbReference type="Pfam" id="PF09992"/>
    </source>
</evidence>
<dbReference type="InterPro" id="IPR018711">
    <property type="entry name" value="NAGPA"/>
</dbReference>
<dbReference type="PANTHER" id="PTHR40446">
    <property type="entry name" value="N-ACETYLGLUCOSAMINE-1-PHOSPHODIESTER ALPHA-N-ACETYLGLUCOSAMINIDASE"/>
    <property type="match status" value="1"/>
</dbReference>
<name>A0ABR9VQE7_9SYNC</name>
<keyword evidence="2" id="KW-0378">Hydrolase</keyword>
<dbReference type="GO" id="GO:0016798">
    <property type="term" value="F:hydrolase activity, acting on glycosyl bonds"/>
    <property type="evidence" value="ECO:0007669"/>
    <property type="project" value="UniProtKB-KW"/>
</dbReference>
<feature type="domain" description="Phosphodiester glycosidase" evidence="1">
    <location>
        <begin position="440"/>
        <end position="608"/>
    </location>
</feature>
<protein>
    <submittedName>
        <fullName evidence="2">Phosphodiester glycosidase family protein</fullName>
    </submittedName>
</protein>
<dbReference type="Proteomes" id="UP000658720">
    <property type="component" value="Unassembled WGS sequence"/>
</dbReference>